<dbReference type="PANTHER" id="PTHR33833">
    <property type="entry name" value="NUCLEOLAR-LIKE PROTEIN-RELATED"/>
    <property type="match status" value="1"/>
</dbReference>
<dbReference type="Proteomes" id="UP000237347">
    <property type="component" value="Unassembled WGS sequence"/>
</dbReference>
<dbReference type="PANTHER" id="PTHR33833:SF3">
    <property type="entry name" value="YCF49-LIKE PROTEIN"/>
    <property type="match status" value="1"/>
</dbReference>
<feature type="transmembrane region" description="Helical" evidence="2">
    <location>
        <begin position="102"/>
        <end position="122"/>
    </location>
</feature>
<sequence>MAITTLFYPPKLSFPHRPTRQVSSSTPHSKTQTQIQTRTRNSINHGTIQNPKTTMAAALLGAGLTLTLVGPTSAAELPSLLLLGSTSMQLSEPTNALSLPTWAIHVSSVVEWITAMALVWQYGEQSGYESWKGLSWGMVPLLGGAFCACTWHFFYNSESLEDVLHVCQETGHKMPEASTFMMRSD</sequence>
<comment type="caution">
    <text evidence="3">The sequence shown here is derived from an EMBL/GenBank/DDBJ whole genome shotgun (WGS) entry which is preliminary data.</text>
</comment>
<keyword evidence="2" id="KW-1133">Transmembrane helix</keyword>
<feature type="transmembrane region" description="Helical" evidence="2">
    <location>
        <begin position="134"/>
        <end position="154"/>
    </location>
</feature>
<feature type="compositionally biased region" description="Polar residues" evidence="1">
    <location>
        <begin position="20"/>
        <end position="37"/>
    </location>
</feature>
<evidence type="ECO:0000256" key="2">
    <source>
        <dbReference type="SAM" id="Phobius"/>
    </source>
</evidence>
<protein>
    <submittedName>
        <fullName evidence="3">Ycf49-like protein</fullName>
    </submittedName>
</protein>
<keyword evidence="2" id="KW-0472">Membrane</keyword>
<reference evidence="3 4" key="1">
    <citation type="journal article" date="2018" name="Sci. Data">
        <title>The draft genome sequence of cork oak.</title>
        <authorList>
            <person name="Ramos A.M."/>
            <person name="Usie A."/>
            <person name="Barbosa P."/>
            <person name="Barros P.M."/>
            <person name="Capote T."/>
            <person name="Chaves I."/>
            <person name="Simoes F."/>
            <person name="Abreu I."/>
            <person name="Carrasquinho I."/>
            <person name="Faro C."/>
            <person name="Guimaraes J.B."/>
            <person name="Mendonca D."/>
            <person name="Nobrega F."/>
            <person name="Rodrigues L."/>
            <person name="Saibo N.J.M."/>
            <person name="Varela M.C."/>
            <person name="Egas C."/>
            <person name="Matos J."/>
            <person name="Miguel C.M."/>
            <person name="Oliveira M.M."/>
            <person name="Ricardo C.P."/>
            <person name="Goncalves S."/>
        </authorList>
    </citation>
    <scope>NUCLEOTIDE SEQUENCE [LARGE SCALE GENOMIC DNA]</scope>
    <source>
        <strain evidence="4">cv. HL8</strain>
    </source>
</reference>
<dbReference type="AlphaFoldDB" id="A0AAW0J609"/>
<evidence type="ECO:0000313" key="3">
    <source>
        <dbReference type="EMBL" id="KAK7822070.1"/>
    </source>
</evidence>
<evidence type="ECO:0000256" key="1">
    <source>
        <dbReference type="SAM" id="MobiDB-lite"/>
    </source>
</evidence>
<proteinExistence type="predicted"/>
<dbReference type="InterPro" id="IPR019634">
    <property type="entry name" value="Uncharacterised_Ycf49"/>
</dbReference>
<organism evidence="3 4">
    <name type="scientific">Quercus suber</name>
    <name type="common">Cork oak</name>
    <dbReference type="NCBI Taxonomy" id="58331"/>
    <lineage>
        <taxon>Eukaryota</taxon>
        <taxon>Viridiplantae</taxon>
        <taxon>Streptophyta</taxon>
        <taxon>Embryophyta</taxon>
        <taxon>Tracheophyta</taxon>
        <taxon>Spermatophyta</taxon>
        <taxon>Magnoliopsida</taxon>
        <taxon>eudicotyledons</taxon>
        <taxon>Gunneridae</taxon>
        <taxon>Pentapetalae</taxon>
        <taxon>rosids</taxon>
        <taxon>fabids</taxon>
        <taxon>Fagales</taxon>
        <taxon>Fagaceae</taxon>
        <taxon>Quercus</taxon>
    </lineage>
</organism>
<keyword evidence="2" id="KW-0812">Transmembrane</keyword>
<accession>A0AAW0J609</accession>
<evidence type="ECO:0000313" key="4">
    <source>
        <dbReference type="Proteomes" id="UP000237347"/>
    </source>
</evidence>
<gene>
    <name evidence="3" type="ORF">CFP56_037042</name>
</gene>
<dbReference type="Pfam" id="PF10693">
    <property type="entry name" value="DUF2499"/>
    <property type="match status" value="1"/>
</dbReference>
<keyword evidence="4" id="KW-1185">Reference proteome</keyword>
<feature type="transmembrane region" description="Helical" evidence="2">
    <location>
        <begin position="57"/>
        <end position="82"/>
    </location>
</feature>
<name>A0AAW0J609_QUESU</name>
<feature type="region of interest" description="Disordered" evidence="1">
    <location>
        <begin position="12"/>
        <end position="37"/>
    </location>
</feature>
<dbReference type="EMBL" id="PKMF04000681">
    <property type="protein sequence ID" value="KAK7822070.1"/>
    <property type="molecule type" value="Genomic_DNA"/>
</dbReference>